<proteinExistence type="predicted"/>
<keyword evidence="3" id="KW-1185">Reference proteome</keyword>
<feature type="transmembrane region" description="Helical" evidence="1">
    <location>
        <begin position="59"/>
        <end position="84"/>
    </location>
</feature>
<name>A0ABN3GEH9_9PSEU</name>
<dbReference type="Proteomes" id="UP001501218">
    <property type="component" value="Unassembled WGS sequence"/>
</dbReference>
<dbReference type="EMBL" id="BAAARA010000008">
    <property type="protein sequence ID" value="GAA2349834.1"/>
    <property type="molecule type" value="Genomic_DNA"/>
</dbReference>
<organism evidence="2 3">
    <name type="scientific">Saccharopolyspora halophila</name>
    <dbReference type="NCBI Taxonomy" id="405551"/>
    <lineage>
        <taxon>Bacteria</taxon>
        <taxon>Bacillati</taxon>
        <taxon>Actinomycetota</taxon>
        <taxon>Actinomycetes</taxon>
        <taxon>Pseudonocardiales</taxon>
        <taxon>Pseudonocardiaceae</taxon>
        <taxon>Saccharopolyspora</taxon>
    </lineage>
</organism>
<evidence type="ECO:0000256" key="1">
    <source>
        <dbReference type="SAM" id="Phobius"/>
    </source>
</evidence>
<keyword evidence="1" id="KW-0472">Membrane</keyword>
<keyword evidence="1" id="KW-0812">Transmembrane</keyword>
<keyword evidence="1" id="KW-1133">Transmembrane helix</keyword>
<accession>A0ABN3GEH9</accession>
<evidence type="ECO:0000313" key="3">
    <source>
        <dbReference type="Proteomes" id="UP001501218"/>
    </source>
</evidence>
<reference evidence="2 3" key="1">
    <citation type="journal article" date="2019" name="Int. J. Syst. Evol. Microbiol.">
        <title>The Global Catalogue of Microorganisms (GCM) 10K type strain sequencing project: providing services to taxonomists for standard genome sequencing and annotation.</title>
        <authorList>
            <consortium name="The Broad Institute Genomics Platform"/>
            <consortium name="The Broad Institute Genome Sequencing Center for Infectious Disease"/>
            <person name="Wu L."/>
            <person name="Ma J."/>
        </authorList>
    </citation>
    <scope>NUCLEOTIDE SEQUENCE [LARGE SCALE GENOMIC DNA]</scope>
    <source>
        <strain evidence="2 3">JCM 16221</strain>
    </source>
</reference>
<gene>
    <name evidence="2" type="ORF">GCM10009854_29460</name>
</gene>
<sequence length="97" mass="10212">MRNGATGWGCAPSLDQKQLFERTDKDGGVRMSAPGIGKEPHFTLPDFDSVAKLPKPVRALVYLVVMAVLTVAALGALAATIAVIGQLSGAFDIFQLI</sequence>
<evidence type="ECO:0000313" key="2">
    <source>
        <dbReference type="EMBL" id="GAA2349834.1"/>
    </source>
</evidence>
<protein>
    <submittedName>
        <fullName evidence="2">Uncharacterized protein</fullName>
    </submittedName>
</protein>
<comment type="caution">
    <text evidence="2">The sequence shown here is derived from an EMBL/GenBank/DDBJ whole genome shotgun (WGS) entry which is preliminary data.</text>
</comment>